<feature type="transmembrane region" description="Helical" evidence="7">
    <location>
        <begin position="453"/>
        <end position="478"/>
    </location>
</feature>
<dbReference type="Proteomes" id="UP001362999">
    <property type="component" value="Unassembled WGS sequence"/>
</dbReference>
<evidence type="ECO:0000256" key="2">
    <source>
        <dbReference type="ARBA" id="ARBA00009665"/>
    </source>
</evidence>
<dbReference type="PANTHER" id="PTHR10783">
    <property type="entry name" value="XENOTROPIC AND POLYTROPIC RETROVIRUS RECEPTOR 1-RELATED"/>
    <property type="match status" value="1"/>
</dbReference>
<evidence type="ECO:0000259" key="8">
    <source>
        <dbReference type="PROSITE" id="PS51380"/>
    </source>
</evidence>
<comment type="similarity">
    <text evidence="2">Belongs to the SYG1 (TC 2.A.94) family.</text>
</comment>
<feature type="transmembrane region" description="Helical" evidence="7">
    <location>
        <begin position="530"/>
        <end position="551"/>
    </location>
</feature>
<evidence type="ECO:0000259" key="9">
    <source>
        <dbReference type="PROSITE" id="PS51382"/>
    </source>
</evidence>
<feature type="transmembrane region" description="Helical" evidence="7">
    <location>
        <begin position="412"/>
        <end position="433"/>
    </location>
</feature>
<dbReference type="EMBL" id="JAWWNJ010000016">
    <property type="protein sequence ID" value="KAK7039466.1"/>
    <property type="molecule type" value="Genomic_DNA"/>
</dbReference>
<dbReference type="InterPro" id="IPR004331">
    <property type="entry name" value="SPX_dom"/>
</dbReference>
<dbReference type="CDD" id="cd14475">
    <property type="entry name" value="SPX_SYG1_like"/>
    <property type="match status" value="1"/>
</dbReference>
<dbReference type="PANTHER" id="PTHR10783:SF103">
    <property type="entry name" value="SOLUTE CARRIER FAMILY 53 MEMBER 1"/>
    <property type="match status" value="1"/>
</dbReference>
<feature type="domain" description="EXS" evidence="8">
    <location>
        <begin position="613"/>
        <end position="808"/>
    </location>
</feature>
<feature type="compositionally biased region" description="Polar residues" evidence="6">
    <location>
        <begin position="49"/>
        <end position="73"/>
    </location>
</feature>
<sequence length="837" mass="95299">MKFAQYLEDTQTSEWKKKYIDYRLLKKKISAIRQSYGSQRIVQSPVPAANSQGGTASEASVPNPLSTSASFNPTMSVGSIKSSPELELAMDTPSPNLRLVPSTVSDNSQRKPLNRSQTLPAHMSAQSRLDRAQTPSLTRLFSFGNARSSVKSSRFSKFVGPKPHPYSELPLNELIPLLSPAEAAFFSTLDDELEKVETFYLARENEFKVHTDLLELQLNELDQHRRLFKAAQSSGTRTTTINSSTIFKFRGNFLKEEHTVSTAKDKGKAAVKKAAGILPNSAASSNDHIPGDNLADSRTAQLDPEEFHSAKSQLKRAVLEHYRGLETLQNYRILNITGIRKALKKFQKVTKIAAQNAYMTEKVDKSAFASEANVRLMMDKMENMYATRFAQGDRKRALTRLRSGPQHKNHHVSMFWSGLLVGLAVPAFVAGLYQSRISFRHRHSIPGGDGLLFVYGVFLIPVLFSVLVGFNILVWAHSRINYIFIFEFDVRTRLDHREYVLIPSLLLSTLCYAFWLSFAKLGAPSVSPTIWPMVWLGFAAIVMLDPLPVLFKPSRWWLLKNVGKLFASGTRRVEFTDFWMGDQFCSLVFTLSNINLVVCLYAEGFNENWRKCGSASRLWPLSFVLAILPFLIRVVQSIKRYVDSGLDTHLINAGKYAAGIVSYFCYFIWRHQGGHGHGGSFVVWVFFQTVYTLYALSWDFVMDWSILRLDVQYPLLRGELVYSNHIYLYYFAIISNTLIRFIWILYIPAGGPDMMLRSFIGGSLEMLRRLQWNFFRLENEHLGNVDQYRVTREVPLPYSLDEPRGNDVDDEEGSPSRTWLPQRAIRLRRQRVVEDEV</sequence>
<evidence type="ECO:0000256" key="4">
    <source>
        <dbReference type="ARBA" id="ARBA00022989"/>
    </source>
</evidence>
<dbReference type="GO" id="GO:0005886">
    <property type="term" value="C:plasma membrane"/>
    <property type="evidence" value="ECO:0007669"/>
    <property type="project" value="TreeGrafter"/>
</dbReference>
<feature type="domain" description="SPX" evidence="9">
    <location>
        <begin position="1"/>
        <end position="360"/>
    </location>
</feature>
<evidence type="ECO:0000313" key="10">
    <source>
        <dbReference type="EMBL" id="KAK7039466.1"/>
    </source>
</evidence>
<comment type="caution">
    <text evidence="10">The sequence shown here is derived from an EMBL/GenBank/DDBJ whole genome shotgun (WGS) entry which is preliminary data.</text>
</comment>
<dbReference type="InterPro" id="IPR004342">
    <property type="entry name" value="EXS_C"/>
</dbReference>
<evidence type="ECO:0000256" key="7">
    <source>
        <dbReference type="SAM" id="Phobius"/>
    </source>
</evidence>
<feature type="transmembrane region" description="Helical" evidence="7">
    <location>
        <begin position="499"/>
        <end position="518"/>
    </location>
</feature>
<evidence type="ECO:0000256" key="5">
    <source>
        <dbReference type="ARBA" id="ARBA00023136"/>
    </source>
</evidence>
<feature type="transmembrane region" description="Helical" evidence="7">
    <location>
        <begin position="618"/>
        <end position="638"/>
    </location>
</feature>
<dbReference type="Pfam" id="PF03105">
    <property type="entry name" value="SPX"/>
    <property type="match status" value="1"/>
</dbReference>
<feature type="transmembrane region" description="Helical" evidence="7">
    <location>
        <begin position="681"/>
        <end position="707"/>
    </location>
</feature>
<comment type="subcellular location">
    <subcellularLocation>
        <location evidence="1">Membrane</location>
        <topology evidence="1">Multi-pass membrane protein</topology>
    </subcellularLocation>
</comment>
<feature type="transmembrane region" description="Helical" evidence="7">
    <location>
        <begin position="650"/>
        <end position="669"/>
    </location>
</feature>
<keyword evidence="4 7" id="KW-1133">Transmembrane helix</keyword>
<dbReference type="AlphaFoldDB" id="A0AAW0CME5"/>
<protein>
    <submittedName>
        <fullName evidence="10">Signal transduction protein</fullName>
    </submittedName>
</protein>
<evidence type="ECO:0000256" key="1">
    <source>
        <dbReference type="ARBA" id="ARBA00004141"/>
    </source>
</evidence>
<keyword evidence="3 7" id="KW-0812">Transmembrane</keyword>
<name>A0AAW0CME5_9AGAR</name>
<dbReference type="Pfam" id="PF03124">
    <property type="entry name" value="EXS"/>
    <property type="match status" value="1"/>
</dbReference>
<evidence type="ECO:0000313" key="11">
    <source>
        <dbReference type="Proteomes" id="UP001362999"/>
    </source>
</evidence>
<keyword evidence="11" id="KW-1185">Reference proteome</keyword>
<feature type="region of interest" description="Disordered" evidence="6">
    <location>
        <begin position="43"/>
        <end position="73"/>
    </location>
</feature>
<dbReference type="GO" id="GO:0005794">
    <property type="term" value="C:Golgi apparatus"/>
    <property type="evidence" value="ECO:0007669"/>
    <property type="project" value="TreeGrafter"/>
</dbReference>
<feature type="compositionally biased region" description="Polar residues" evidence="6">
    <location>
        <begin position="102"/>
        <end position="130"/>
    </location>
</feature>
<evidence type="ECO:0000256" key="6">
    <source>
        <dbReference type="SAM" id="MobiDB-lite"/>
    </source>
</evidence>
<dbReference type="GO" id="GO:0006817">
    <property type="term" value="P:phosphate ion transport"/>
    <property type="evidence" value="ECO:0007669"/>
    <property type="project" value="TreeGrafter"/>
</dbReference>
<organism evidence="10 11">
    <name type="scientific">Favolaschia claudopus</name>
    <dbReference type="NCBI Taxonomy" id="2862362"/>
    <lineage>
        <taxon>Eukaryota</taxon>
        <taxon>Fungi</taxon>
        <taxon>Dikarya</taxon>
        <taxon>Basidiomycota</taxon>
        <taxon>Agaricomycotina</taxon>
        <taxon>Agaricomycetes</taxon>
        <taxon>Agaricomycetidae</taxon>
        <taxon>Agaricales</taxon>
        <taxon>Marasmiineae</taxon>
        <taxon>Mycenaceae</taxon>
        <taxon>Favolaschia</taxon>
    </lineage>
</organism>
<feature type="transmembrane region" description="Helical" evidence="7">
    <location>
        <begin position="727"/>
        <end position="747"/>
    </location>
</feature>
<gene>
    <name evidence="10" type="ORF">R3P38DRAFT_2899670</name>
</gene>
<evidence type="ECO:0000256" key="3">
    <source>
        <dbReference type="ARBA" id="ARBA00022692"/>
    </source>
</evidence>
<keyword evidence="5 7" id="KW-0472">Membrane</keyword>
<reference evidence="10 11" key="1">
    <citation type="journal article" date="2024" name="J Genomics">
        <title>Draft genome sequencing and assembly of Favolaschia claudopus CIRM-BRFM 2984 isolated from oak limbs.</title>
        <authorList>
            <person name="Navarro D."/>
            <person name="Drula E."/>
            <person name="Chaduli D."/>
            <person name="Cazenave R."/>
            <person name="Ahrendt S."/>
            <person name="Wang J."/>
            <person name="Lipzen A."/>
            <person name="Daum C."/>
            <person name="Barry K."/>
            <person name="Grigoriev I.V."/>
            <person name="Favel A."/>
            <person name="Rosso M.N."/>
            <person name="Martin F."/>
        </authorList>
    </citation>
    <scope>NUCLEOTIDE SEQUENCE [LARGE SCALE GENOMIC DNA]</scope>
    <source>
        <strain evidence="10 11">CIRM-BRFM 2984</strain>
    </source>
</reference>
<accession>A0AAW0CME5</accession>
<dbReference type="PROSITE" id="PS51382">
    <property type="entry name" value="SPX"/>
    <property type="match status" value="1"/>
</dbReference>
<dbReference type="GO" id="GO:0016036">
    <property type="term" value="P:cellular response to phosphate starvation"/>
    <property type="evidence" value="ECO:0007669"/>
    <property type="project" value="TreeGrafter"/>
</dbReference>
<dbReference type="GO" id="GO:0000822">
    <property type="term" value="F:inositol hexakisphosphate binding"/>
    <property type="evidence" value="ECO:0007669"/>
    <property type="project" value="TreeGrafter"/>
</dbReference>
<feature type="region of interest" description="Disordered" evidence="6">
    <location>
        <begin position="87"/>
        <end position="130"/>
    </location>
</feature>
<dbReference type="PROSITE" id="PS51380">
    <property type="entry name" value="EXS"/>
    <property type="match status" value="1"/>
</dbReference>
<proteinExistence type="inferred from homology"/>